<dbReference type="HOGENOM" id="CLU_1319887_0_0_4"/>
<dbReference type="AlphaFoldDB" id="A0A0B6S1U1"/>
<reference evidence="2 3" key="2">
    <citation type="journal article" date="2016" name="Appl. Microbiol. Biotechnol.">
        <title>Mutations improving production and secretion of extracellular lipase by Burkholderia glumae PG1.</title>
        <authorList>
            <person name="Knapp A."/>
            <person name="Voget S."/>
            <person name="Gao R."/>
            <person name="Zaburannyi N."/>
            <person name="Krysciak D."/>
            <person name="Breuer M."/>
            <person name="Hauer B."/>
            <person name="Streit W.R."/>
            <person name="Muller R."/>
            <person name="Daniel R."/>
            <person name="Jaeger K.E."/>
        </authorList>
    </citation>
    <scope>NUCLEOTIDE SEQUENCE [LARGE SCALE GENOMIC DNA]</scope>
    <source>
        <strain evidence="2 3">PG1</strain>
    </source>
</reference>
<name>A0A0B6S1U1_BURPL</name>
<organism evidence="2 3">
    <name type="scientific">Burkholderia plantarii</name>
    <dbReference type="NCBI Taxonomy" id="41899"/>
    <lineage>
        <taxon>Bacteria</taxon>
        <taxon>Pseudomonadati</taxon>
        <taxon>Pseudomonadota</taxon>
        <taxon>Betaproteobacteria</taxon>
        <taxon>Burkholderiales</taxon>
        <taxon>Burkholderiaceae</taxon>
        <taxon>Burkholderia</taxon>
    </lineage>
</organism>
<dbReference type="EMBL" id="CP002580">
    <property type="protein sequence ID" value="AJK46206.1"/>
    <property type="molecule type" value="Genomic_DNA"/>
</dbReference>
<dbReference type="SUPFAM" id="SSF47413">
    <property type="entry name" value="lambda repressor-like DNA-binding domains"/>
    <property type="match status" value="1"/>
</dbReference>
<dbReference type="InterPro" id="IPR010982">
    <property type="entry name" value="Lambda_DNA-bd_dom_sf"/>
</dbReference>
<dbReference type="CDD" id="cd00093">
    <property type="entry name" value="HTH_XRE"/>
    <property type="match status" value="1"/>
</dbReference>
<accession>A0A0B6S1U1</accession>
<evidence type="ECO:0000313" key="2">
    <source>
        <dbReference type="EMBL" id="AJK46206.1"/>
    </source>
</evidence>
<proteinExistence type="predicted"/>
<protein>
    <recommendedName>
        <fullName evidence="1">HTH cro/C1-type domain-containing protein</fullName>
    </recommendedName>
</protein>
<reference evidence="3" key="1">
    <citation type="submission" date="2011-03" db="EMBL/GenBank/DDBJ databases">
        <authorList>
            <person name="Voget S."/>
            <person name="Streit W.R."/>
            <person name="Jaeger K.E."/>
            <person name="Daniel R."/>
        </authorList>
    </citation>
    <scope>NUCLEOTIDE SEQUENCE [LARGE SCALE GENOMIC DNA]</scope>
    <source>
        <strain evidence="3">PG1</strain>
    </source>
</reference>
<dbReference type="InterPro" id="IPR001387">
    <property type="entry name" value="Cro/C1-type_HTH"/>
</dbReference>
<sequence>MTKARVEKTSPATRREQAAIVRTIGARMKQARELCNLSQSVAARRLGYANSSKLSKIEGAMDSLSVPLWLILRASKVYEVSVDFLFGASDDWDIGTRMTREREVSVWLWEAMEKARLRDMEALRRLHDKVAAMEEGMGLALATSQDVSAALARFVELNPEFNEMRAGSRLVGAVDRASESAAHVKARMDRFRVECALAAADTHQLSLAL</sequence>
<dbReference type="Gene3D" id="1.10.260.40">
    <property type="entry name" value="lambda repressor-like DNA-binding domains"/>
    <property type="match status" value="1"/>
</dbReference>
<dbReference type="RefSeq" id="WP_123863472.1">
    <property type="nucleotide sequence ID" value="NZ_CP002580.1"/>
</dbReference>
<dbReference type="GO" id="GO:0003677">
    <property type="term" value="F:DNA binding"/>
    <property type="evidence" value="ECO:0007669"/>
    <property type="project" value="InterPro"/>
</dbReference>
<dbReference type="SMART" id="SM00530">
    <property type="entry name" value="HTH_XRE"/>
    <property type="match status" value="1"/>
</dbReference>
<evidence type="ECO:0000313" key="3">
    <source>
        <dbReference type="Proteomes" id="UP000031838"/>
    </source>
</evidence>
<feature type="domain" description="HTH cro/C1-type" evidence="1">
    <location>
        <begin position="28"/>
        <end position="85"/>
    </location>
</feature>
<dbReference type="PROSITE" id="PS50943">
    <property type="entry name" value="HTH_CROC1"/>
    <property type="match status" value="1"/>
</dbReference>
<evidence type="ECO:0000259" key="1">
    <source>
        <dbReference type="PROSITE" id="PS50943"/>
    </source>
</evidence>
<gene>
    <name evidence="2" type="ORF">BGL_1c16970</name>
</gene>
<dbReference type="KEGG" id="bgp:BGL_1c16970"/>
<keyword evidence="3" id="KW-1185">Reference proteome</keyword>
<dbReference type="Proteomes" id="UP000031838">
    <property type="component" value="Chromosome 1"/>
</dbReference>